<feature type="signal peptide" evidence="2">
    <location>
        <begin position="1"/>
        <end position="24"/>
    </location>
</feature>
<reference evidence="4 5" key="1">
    <citation type="submission" date="2016-10" db="EMBL/GenBank/DDBJ databases">
        <authorList>
            <person name="Varghese N."/>
            <person name="Submissions S."/>
        </authorList>
    </citation>
    <scope>NUCLEOTIDE SEQUENCE [LARGE SCALE GENOMIC DNA]</scope>
    <source>
        <strain evidence="4 5">YR512</strain>
    </source>
</reference>
<dbReference type="InterPro" id="IPR025543">
    <property type="entry name" value="Dodecin-like"/>
</dbReference>
<dbReference type="SUPFAM" id="SSF159871">
    <property type="entry name" value="YdgH-like"/>
    <property type="match status" value="1"/>
</dbReference>
<evidence type="ECO:0000256" key="2">
    <source>
        <dbReference type="SAM" id="SignalP"/>
    </source>
</evidence>
<dbReference type="Proteomes" id="UP000198841">
    <property type="component" value="Unassembled WGS sequence"/>
</dbReference>
<comment type="caution">
    <text evidence="4">The sequence shown here is derived from an EMBL/GenBank/DDBJ whole genome shotgun (WGS) entry which is preliminary data.</text>
</comment>
<gene>
    <name evidence="4" type="ORF">SAMN05518863_10361</name>
</gene>
<evidence type="ECO:0000313" key="5">
    <source>
        <dbReference type="Proteomes" id="UP000198841"/>
    </source>
</evidence>
<dbReference type="InterPro" id="IPR051096">
    <property type="entry name" value="BhsA/McbA_stress_biofilm_assoc"/>
</dbReference>
<sequence>MRTLYLALTLLLSGCAAFTTTPQAPPPPTQQAQEISRAQSYGLPKLGNITATTRGSPDDAQRAIAAKANQAGAVYYQILMLDETTIPSFWYATAILYGAPSSGAAAQQ</sequence>
<feature type="domain" description="YdgH/BhsA/McbA-like" evidence="3">
    <location>
        <begin position="45"/>
        <end position="97"/>
    </location>
</feature>
<proteinExistence type="predicted"/>
<organism evidence="4 5">
    <name type="scientific">Candidatus Pantoea symbiotica</name>
    <dbReference type="NCBI Taxonomy" id="1884370"/>
    <lineage>
        <taxon>Bacteria</taxon>
        <taxon>Pseudomonadati</taxon>
        <taxon>Pseudomonadota</taxon>
        <taxon>Gammaproteobacteria</taxon>
        <taxon>Enterobacterales</taxon>
        <taxon>Erwiniaceae</taxon>
        <taxon>Pantoea</taxon>
    </lineage>
</organism>
<dbReference type="InterPro" id="IPR010854">
    <property type="entry name" value="YdgH/BhsA/McbA-like_dom"/>
</dbReference>
<keyword evidence="5" id="KW-1185">Reference proteome</keyword>
<dbReference type="Gene3D" id="3.30.1660.10">
    <property type="entry name" value="Flavin-binding protein dodecin"/>
    <property type="match status" value="1"/>
</dbReference>
<dbReference type="EMBL" id="FOSD01000003">
    <property type="protein sequence ID" value="SFJ84038.1"/>
    <property type="molecule type" value="Genomic_DNA"/>
</dbReference>
<dbReference type="RefSeq" id="WP_008103602.1">
    <property type="nucleotide sequence ID" value="NZ_FOSD01000003.1"/>
</dbReference>
<evidence type="ECO:0000259" key="3">
    <source>
        <dbReference type="Pfam" id="PF07338"/>
    </source>
</evidence>
<accession>A0A1I3UKJ2</accession>
<keyword evidence="1 2" id="KW-0732">Signal</keyword>
<evidence type="ECO:0000313" key="4">
    <source>
        <dbReference type="EMBL" id="SFJ84038.1"/>
    </source>
</evidence>
<dbReference type="Pfam" id="PF07338">
    <property type="entry name" value="YdgH_BhsA-like"/>
    <property type="match status" value="1"/>
</dbReference>
<name>A0A1I3UKJ2_9GAMM</name>
<evidence type="ECO:0000256" key="1">
    <source>
        <dbReference type="ARBA" id="ARBA00022729"/>
    </source>
</evidence>
<dbReference type="PROSITE" id="PS51257">
    <property type="entry name" value="PROKAR_LIPOPROTEIN"/>
    <property type="match status" value="1"/>
</dbReference>
<dbReference type="InterPro" id="IPR036275">
    <property type="entry name" value="YdgH-like_sf"/>
</dbReference>
<feature type="chain" id="PRO_5047200638" description="YdgH/BhsA/McbA-like domain-containing protein" evidence="2">
    <location>
        <begin position="25"/>
        <end position="108"/>
    </location>
</feature>
<dbReference type="NCBIfam" id="NF011433">
    <property type="entry name" value="PRK14864.1"/>
    <property type="match status" value="1"/>
</dbReference>
<dbReference type="PANTHER" id="PTHR34156">
    <property type="entry name" value="OUTER MEMBRANE PROTEIN-RELATED-RELATED"/>
    <property type="match status" value="1"/>
</dbReference>
<protein>
    <recommendedName>
        <fullName evidence="3">YdgH/BhsA/McbA-like domain-containing protein</fullName>
    </recommendedName>
</protein>
<dbReference type="PANTHER" id="PTHR34156:SF11">
    <property type="entry name" value="LIPOPROTEIN BSMA"/>
    <property type="match status" value="1"/>
</dbReference>